<accession>C2KLI6</accession>
<proteinExistence type="predicted"/>
<dbReference type="Proteomes" id="UP000004283">
    <property type="component" value="Unassembled WGS sequence"/>
</dbReference>
<feature type="non-terminal residue" evidence="2">
    <location>
        <position position="164"/>
    </location>
</feature>
<sequence length="164" mass="17846">MKDLKGKTVALKTGTAASEYGKSLQRKYGFNIKYFNDTDTMYNDVVVGNSAATFEDMPVIQYAIKNGVKLKVMNANNPGNAGSYGFFVKKGANKELLASFNRGFASIKKDGTYDKIIKKYLGATQSTFTGSKKNNNSVLGILKANDGAFLKGLWLTIELTVLAI</sequence>
<gene>
    <name evidence="2" type="ORF">HMPREF0555_1502</name>
</gene>
<dbReference type="Gene3D" id="3.40.190.10">
    <property type="entry name" value="Periplasmic binding protein-like II"/>
    <property type="match status" value="2"/>
</dbReference>
<dbReference type="InterPro" id="IPR001638">
    <property type="entry name" value="Solute-binding_3/MltF_N"/>
</dbReference>
<dbReference type="HOGENOM" id="CLU_1622489_0_0_9"/>
<organism evidence="2 3">
    <name type="scientific">Leuconostoc mesenteroides subsp. cremoris ATCC 19254</name>
    <dbReference type="NCBI Taxonomy" id="586220"/>
    <lineage>
        <taxon>Bacteria</taxon>
        <taxon>Bacillati</taxon>
        <taxon>Bacillota</taxon>
        <taxon>Bacilli</taxon>
        <taxon>Lactobacillales</taxon>
        <taxon>Lactobacillaceae</taxon>
        <taxon>Leuconostoc</taxon>
    </lineage>
</organism>
<protein>
    <recommendedName>
        <fullName evidence="1">Solute-binding protein family 3/N-terminal domain-containing protein</fullName>
    </recommendedName>
</protein>
<evidence type="ECO:0000259" key="1">
    <source>
        <dbReference type="Pfam" id="PF00497"/>
    </source>
</evidence>
<evidence type="ECO:0000313" key="3">
    <source>
        <dbReference type="Proteomes" id="UP000004283"/>
    </source>
</evidence>
<dbReference type="AlphaFoldDB" id="C2KLI6"/>
<feature type="domain" description="Solute-binding protein family 3/N-terminal" evidence="1">
    <location>
        <begin position="54"/>
        <end position="122"/>
    </location>
</feature>
<reference evidence="2 3" key="1">
    <citation type="submission" date="2009-04" db="EMBL/GenBank/DDBJ databases">
        <authorList>
            <person name="Qin X."/>
            <person name="Bachman B."/>
            <person name="Battles P."/>
            <person name="Bell A."/>
            <person name="Bess C."/>
            <person name="Bickham C."/>
            <person name="Chaboub L."/>
            <person name="Chen D."/>
            <person name="Coyle M."/>
            <person name="Deiros D.R."/>
            <person name="Dinh H."/>
            <person name="Forbes L."/>
            <person name="Fowler G."/>
            <person name="Francisco L."/>
            <person name="Fu Q."/>
            <person name="Gubbala S."/>
            <person name="Hale W."/>
            <person name="Han Y."/>
            <person name="Hemphill L."/>
            <person name="Highlander S.K."/>
            <person name="Hirani K."/>
            <person name="Hogues M."/>
            <person name="Jackson L."/>
            <person name="Jakkamsetti A."/>
            <person name="Javaid M."/>
            <person name="Jiang H."/>
            <person name="Korchina V."/>
            <person name="Kovar C."/>
            <person name="Lara F."/>
            <person name="Lee S."/>
            <person name="Mata R."/>
            <person name="Mathew T."/>
            <person name="Moen C."/>
            <person name="Morales K."/>
            <person name="Munidasa M."/>
            <person name="Nazareth L."/>
            <person name="Ngo R."/>
            <person name="Nguyen L."/>
            <person name="Okwuonu G."/>
            <person name="Ongeri F."/>
            <person name="Patil S."/>
            <person name="Petrosino J."/>
            <person name="Pham C."/>
            <person name="Pham P."/>
            <person name="Pu L.-L."/>
            <person name="Puazo M."/>
            <person name="Raj R."/>
            <person name="Reid J."/>
            <person name="Rouhana J."/>
            <person name="Saada N."/>
            <person name="Shang Y."/>
            <person name="Simmons D."/>
            <person name="Thornton R."/>
            <person name="Warren J."/>
            <person name="Weissenberger G."/>
            <person name="Zhang J."/>
            <person name="Zhang L."/>
            <person name="Zhou C."/>
            <person name="Zhu D."/>
            <person name="Muzny D."/>
            <person name="Worley K."/>
            <person name="Gibbs R."/>
        </authorList>
    </citation>
    <scope>NUCLEOTIDE SEQUENCE [LARGE SCALE GENOMIC DNA]</scope>
    <source>
        <strain evidence="2 3">ATCC 19254</strain>
    </source>
</reference>
<evidence type="ECO:0000313" key="2">
    <source>
        <dbReference type="EMBL" id="EEJ41896.1"/>
    </source>
</evidence>
<dbReference type="EMBL" id="ACKV01000083">
    <property type="protein sequence ID" value="EEJ41896.1"/>
    <property type="molecule type" value="Genomic_DNA"/>
</dbReference>
<comment type="caution">
    <text evidence="2">The sequence shown here is derived from an EMBL/GenBank/DDBJ whole genome shotgun (WGS) entry which is preliminary data.</text>
</comment>
<dbReference type="SUPFAM" id="SSF53850">
    <property type="entry name" value="Periplasmic binding protein-like II"/>
    <property type="match status" value="1"/>
</dbReference>
<name>C2KLI6_LEUMC</name>
<dbReference type="Pfam" id="PF00497">
    <property type="entry name" value="SBP_bac_3"/>
    <property type="match status" value="1"/>
</dbReference>